<sequence>MEKQLLKVEPFFEPRIWGGERLKERYGYKTEITPVGEVYNVVALPGQADCLVSGTGKTLSQLYREKPKWFNCDTAQLPIRVNILDPLDDLSVQLHPDDAYALQHDSSRGKPEAWVILDTPADGRIAFGHYAKSREEFKQLSESNAFDKLVRYIPAKKDWYLDIPAGTLHAIGKDVLTYNISRNADLTYRLFDYHRIEPTTGHERELHINKVIDNVVVPDDSKNFQWFDSTEEGGCVLTRYWNEPGLYTLTRLKTVTECHYSQSRFLFITVVEGDGHINGVEIKKGETIFVPDSFGDLFFQGGMDCFIASYENE</sequence>
<comment type="caution">
    <text evidence="5">The sequence shown here is derived from an EMBL/GenBank/DDBJ whole genome shotgun (WGS) entry which is preliminary data.</text>
</comment>
<comment type="cofactor">
    <cofactor evidence="3">
        <name>Zn(2+)</name>
        <dbReference type="ChEBI" id="CHEBI:29105"/>
    </cofactor>
    <text evidence="3">Binds 1 zinc ion per subunit.</text>
</comment>
<evidence type="ECO:0000256" key="4">
    <source>
        <dbReference type="PIRSR" id="PIRSR036894-2"/>
    </source>
</evidence>
<evidence type="ECO:0000256" key="2">
    <source>
        <dbReference type="ARBA" id="ARBA00022833"/>
    </source>
</evidence>
<dbReference type="PANTHER" id="PTHR42742:SF3">
    <property type="entry name" value="FRUCTOKINASE"/>
    <property type="match status" value="1"/>
</dbReference>
<dbReference type="EMBL" id="QJJG01000035">
    <property type="protein sequence ID" value="PXW34613.1"/>
    <property type="molecule type" value="Genomic_DNA"/>
</dbReference>
<proteinExistence type="predicted"/>
<dbReference type="GO" id="GO:0005975">
    <property type="term" value="P:carbohydrate metabolic process"/>
    <property type="evidence" value="ECO:0007669"/>
    <property type="project" value="InterPro"/>
</dbReference>
<keyword evidence="5" id="KW-0413">Isomerase</keyword>
<dbReference type="PIRSF" id="PIRSF036894">
    <property type="entry name" value="PMI_Firm_short"/>
    <property type="match status" value="1"/>
</dbReference>
<evidence type="ECO:0000256" key="1">
    <source>
        <dbReference type="ARBA" id="ARBA00022723"/>
    </source>
</evidence>
<dbReference type="InterPro" id="IPR014628">
    <property type="entry name" value="Man6P_isomerase_Firm_short"/>
</dbReference>
<evidence type="ECO:0000313" key="6">
    <source>
        <dbReference type="Proteomes" id="UP000247485"/>
    </source>
</evidence>
<feature type="binding site" evidence="3">
    <location>
        <position position="95"/>
    </location>
    <ligand>
        <name>Zn(2+)</name>
        <dbReference type="ChEBI" id="CHEBI:29105"/>
    </ligand>
</feature>
<feature type="binding site" evidence="3">
    <location>
        <position position="112"/>
    </location>
    <ligand>
        <name>Zn(2+)</name>
        <dbReference type="ChEBI" id="CHEBI:29105"/>
    </ligand>
</feature>
<dbReference type="PANTHER" id="PTHR42742">
    <property type="entry name" value="TRANSCRIPTIONAL REPRESSOR MPRA"/>
    <property type="match status" value="1"/>
</dbReference>
<evidence type="ECO:0000313" key="5">
    <source>
        <dbReference type="EMBL" id="PXW34613.1"/>
    </source>
</evidence>
<keyword evidence="2 3" id="KW-0862">Zinc</keyword>
<dbReference type="InterPro" id="IPR051804">
    <property type="entry name" value="Carb_Metab_Reg_Kinase/Isom"/>
</dbReference>
<dbReference type="InterPro" id="IPR014710">
    <property type="entry name" value="RmlC-like_jellyroll"/>
</dbReference>
<name>A0A318F6K9_KLEOX</name>
<dbReference type="GO" id="GO:0004476">
    <property type="term" value="F:mannose-6-phosphate isomerase activity"/>
    <property type="evidence" value="ECO:0007669"/>
    <property type="project" value="InterPro"/>
</dbReference>
<reference evidence="5 6" key="1">
    <citation type="submission" date="2018-05" db="EMBL/GenBank/DDBJ databases">
        <title>Freshwater and sediment microbial communities from various areas in North America, analyzing microbe dynamics in response to fracking.</title>
        <authorList>
            <person name="Lamendella R."/>
        </authorList>
    </citation>
    <scope>NUCLEOTIDE SEQUENCE [LARGE SCALE GENOMIC DNA]</scope>
    <source>
        <strain evidence="5 6">67</strain>
    </source>
</reference>
<feature type="binding site" evidence="3">
    <location>
        <position position="169"/>
    </location>
    <ligand>
        <name>Zn(2+)</name>
        <dbReference type="ChEBI" id="CHEBI:29105"/>
    </ligand>
</feature>
<dbReference type="InterPro" id="IPR011051">
    <property type="entry name" value="RmlC_Cupin_sf"/>
</dbReference>
<protein>
    <submittedName>
        <fullName evidence="5">Mannose-6-phosphate isomerase type 1</fullName>
    </submittedName>
</protein>
<dbReference type="AlphaFoldDB" id="A0A318F6K9"/>
<dbReference type="Gene3D" id="2.60.120.10">
    <property type="entry name" value="Jelly Rolls"/>
    <property type="match status" value="2"/>
</dbReference>
<feature type="active site" evidence="4">
    <location>
        <position position="189"/>
    </location>
</feature>
<evidence type="ECO:0000256" key="3">
    <source>
        <dbReference type="PIRSR" id="PIRSR036894-1"/>
    </source>
</evidence>
<dbReference type="RefSeq" id="WP_110277383.1">
    <property type="nucleotide sequence ID" value="NZ_QJJG01000035.1"/>
</dbReference>
<keyword evidence="1 3" id="KW-0479">Metal-binding</keyword>
<dbReference type="SUPFAM" id="SSF51182">
    <property type="entry name" value="RmlC-like cupins"/>
    <property type="match status" value="1"/>
</dbReference>
<dbReference type="GO" id="GO:0046872">
    <property type="term" value="F:metal ion binding"/>
    <property type="evidence" value="ECO:0007669"/>
    <property type="project" value="UniProtKB-KW"/>
</dbReference>
<dbReference type="CDD" id="cd07010">
    <property type="entry name" value="cupin_PMI_type_I_N_bac"/>
    <property type="match status" value="1"/>
</dbReference>
<organism evidence="5 6">
    <name type="scientific">Klebsiella oxytoca</name>
    <dbReference type="NCBI Taxonomy" id="571"/>
    <lineage>
        <taxon>Bacteria</taxon>
        <taxon>Pseudomonadati</taxon>
        <taxon>Pseudomonadota</taxon>
        <taxon>Gammaproteobacteria</taxon>
        <taxon>Enterobacterales</taxon>
        <taxon>Enterobacteriaceae</taxon>
        <taxon>Klebsiella/Raoultella group</taxon>
        <taxon>Klebsiella</taxon>
    </lineage>
</organism>
<accession>A0A318F6K9</accession>
<dbReference type="Proteomes" id="UP000247485">
    <property type="component" value="Unassembled WGS sequence"/>
</dbReference>
<gene>
    <name evidence="5" type="ORF">DET57_13528</name>
</gene>